<sequence>MNNQIQDTRIAFFTQHNARPDYLRSVLSTAWKMIQLDDLTRHKQYSEWDEAVHTLANSIDYAWVEDVLQCRQLDVYYRRILGAQRVLMALGANRPVPYGVQDRQDDETLDHVLISDFWDNSADILELSSGERVAANQVYTCNADMYKPYATINGKKVPVLSLMHMGL</sequence>
<protein>
    <submittedName>
        <fullName evidence="1">Uncharacterized protein</fullName>
    </submittedName>
</protein>
<evidence type="ECO:0000313" key="2">
    <source>
        <dbReference type="Proteomes" id="UP000202181"/>
    </source>
</evidence>
<gene>
    <name evidence="1" type="ORF">ASESINO_205</name>
</gene>
<name>A0A1B2IAB8_9CAUD</name>
<accession>A0A1B2IAB8</accession>
<dbReference type="Proteomes" id="UP000202181">
    <property type="component" value="Segment"/>
</dbReference>
<dbReference type="RefSeq" id="YP_009290823.1">
    <property type="nucleotide sequence ID" value="NC_031107.2"/>
</dbReference>
<keyword evidence="2" id="KW-1185">Reference proteome</keyword>
<dbReference type="KEGG" id="vg:29057155"/>
<evidence type="ECO:0000313" key="1">
    <source>
        <dbReference type="EMBL" id="ANZ48218.1"/>
    </source>
</evidence>
<dbReference type="OrthoDB" id="35320at10239"/>
<reference evidence="1" key="1">
    <citation type="submission" date="2016-06" db="EMBL/GenBank/DDBJ databases">
        <authorList>
            <person name="Berg J.A."/>
            <person name="Hyde J.R."/>
            <person name="Breakwell D.P."/>
            <person name="Hope S."/>
            <person name="Grose J.H."/>
        </authorList>
    </citation>
    <scope>NUCLEOTIDE SEQUENCE [LARGE SCALE GENOMIC DNA]</scope>
</reference>
<organism evidence="1 2">
    <name type="scientific">Erwinia phage vB_EamM_Asesino</name>
    <dbReference type="NCBI Taxonomy" id="1883370"/>
    <lineage>
        <taxon>Viruses</taxon>
        <taxon>Duplodnaviria</taxon>
        <taxon>Heunggongvirae</taxon>
        <taxon>Uroviricota</taxon>
        <taxon>Caudoviricetes</taxon>
        <taxon>Chimalliviridae</taxon>
        <taxon>Erskinevirus</taxon>
        <taxon>Erskinevirus asesino</taxon>
    </lineage>
</organism>
<proteinExistence type="predicted"/>
<dbReference type="EMBL" id="KX397364">
    <property type="protein sequence ID" value="ANZ48218.1"/>
    <property type="molecule type" value="Genomic_DNA"/>
</dbReference>
<dbReference type="GeneID" id="29057155"/>